<organism evidence="1 2">
    <name type="scientific">Panagrolaimus sp. ES5</name>
    <dbReference type="NCBI Taxonomy" id="591445"/>
    <lineage>
        <taxon>Eukaryota</taxon>
        <taxon>Metazoa</taxon>
        <taxon>Ecdysozoa</taxon>
        <taxon>Nematoda</taxon>
        <taxon>Chromadorea</taxon>
        <taxon>Rhabditida</taxon>
        <taxon>Tylenchina</taxon>
        <taxon>Panagrolaimomorpha</taxon>
        <taxon>Panagrolaimoidea</taxon>
        <taxon>Panagrolaimidae</taxon>
        <taxon>Panagrolaimus</taxon>
    </lineage>
</organism>
<protein>
    <submittedName>
        <fullName evidence="2">RBR-type E3 ubiquitin transferase</fullName>
    </submittedName>
</protein>
<evidence type="ECO:0000313" key="1">
    <source>
        <dbReference type="Proteomes" id="UP000887579"/>
    </source>
</evidence>
<evidence type="ECO:0000313" key="2">
    <source>
        <dbReference type="WBParaSite" id="ES5_v2.g9508.t1"/>
    </source>
</evidence>
<name>A0AC34GYB6_9BILA</name>
<sequence>MDDDHLLLDISSESVNDYEYEAEEEADSDATKIAMADPEYVVYQCYKPDDVVRLLKEEIFKLAQRAKIQEDEALFFAQKFNFDKKKICDELQKHGTNFFVQCGIRAKIIPPVLPRKKFKVFKPFLRSSKRASSTKITSSPPGLCGICYCEYEGMRCLSCGHEFCSPCWTAFFVFGLQKGVSSNIQCMESECRIQCLSNFVTEFLQDCPNELKVYLDRMFRDSVIAHPYYRYCPGADCQGIIFCESKKSRRVTCDFCKISFCVQCGFDYHAPSSCEIMSKWRKKGGDDCETFKAYTKECPKCSASIEKNGGCNHMQCSSCRYHFCWMCLKDWKSHGSDYCSRYTESDAHDAKHMKARHALEKYLHYFERFDNHSKSLKLEEQLRANIIAKIEQKIEEQEGTWIDSHYLYDATSLLTKCRDTLQYTYPFAYYLVNGPRKELFEYQQAQLEKEIEELSWKIEQRESTDLKKQMHIAECKRRTLLQDFLS</sequence>
<accession>A0AC34GYB6</accession>
<reference evidence="2" key="1">
    <citation type="submission" date="2022-11" db="UniProtKB">
        <authorList>
            <consortium name="WormBaseParasite"/>
        </authorList>
    </citation>
    <scope>IDENTIFICATION</scope>
</reference>
<dbReference type="Proteomes" id="UP000887579">
    <property type="component" value="Unplaced"/>
</dbReference>
<dbReference type="WBParaSite" id="ES5_v2.g9508.t1">
    <property type="protein sequence ID" value="ES5_v2.g9508.t1"/>
    <property type="gene ID" value="ES5_v2.g9508"/>
</dbReference>
<proteinExistence type="predicted"/>